<feature type="region of interest" description="Disordered" evidence="2">
    <location>
        <begin position="451"/>
        <end position="491"/>
    </location>
</feature>
<dbReference type="PANTHER" id="PTHR33067:SF9">
    <property type="entry name" value="RNA-DIRECTED DNA POLYMERASE"/>
    <property type="match status" value="1"/>
</dbReference>
<gene>
    <name evidence="4" type="ORF">Tci_060383</name>
</gene>
<dbReference type="InterPro" id="IPR021109">
    <property type="entry name" value="Peptidase_aspartic_dom_sf"/>
</dbReference>
<keyword evidence="1" id="KW-0175">Coiled coil</keyword>
<name>A0A6L2NUW8_TANCI</name>
<dbReference type="EMBL" id="BKCJ010009743">
    <property type="protein sequence ID" value="GEU88405.1"/>
    <property type="molecule type" value="Genomic_DNA"/>
</dbReference>
<dbReference type="Pfam" id="PF12353">
    <property type="entry name" value="eIF3g"/>
    <property type="match status" value="1"/>
</dbReference>
<sequence length="491" mass="55735">MTETMEQYMSKTHEDYGLGVTRPSISQDTLFELKGQFLKELYDNTFSGSEHENANEHIEKVLEIVDLFHILKVTQDQIMLRAFPEVILFYNGFDVPTRQILDSKGAIPSKTVADAKIAIQEMAKYFQKLHNGTSLKTRSTKTSDRLAANQAKLNNLDREIKKVNEKVYAAQVECEHCKGPHYSKDCPLKEEGKTLEEACYTKFGLPFQPGRQYRAAEPEFDQHNNGNFSYPPRKDTMEESLKIKQPRGIAENVLVRIGKFIFPIDFIILDIPEDDDVSLILRGPFLSTAHVKIDVFKRKVTLRVREEKLVFESINPASSMIKKKKSSKGKLAGRMMIVKTVNYIEIYDVLLAKKGKLKIKIGDITTYFVKVCKVQDVREVDCYGNANLGDITTYFVKVCKVQDVREVDCYGNANLGEGVFFEKRGEECGFDSKDEVVPKVEEVSLVNGVFDGALGGDGDEDFAIGDGEGEEEEEDEKHDEDDEENEEDDLY</sequence>
<dbReference type="InterPro" id="IPR024675">
    <property type="entry name" value="eIF3g_N"/>
</dbReference>
<dbReference type="Gene3D" id="2.40.70.10">
    <property type="entry name" value="Acid Proteases"/>
    <property type="match status" value="1"/>
</dbReference>
<organism evidence="4">
    <name type="scientific">Tanacetum cinerariifolium</name>
    <name type="common">Dalmatian daisy</name>
    <name type="synonym">Chrysanthemum cinerariifolium</name>
    <dbReference type="NCBI Taxonomy" id="118510"/>
    <lineage>
        <taxon>Eukaryota</taxon>
        <taxon>Viridiplantae</taxon>
        <taxon>Streptophyta</taxon>
        <taxon>Embryophyta</taxon>
        <taxon>Tracheophyta</taxon>
        <taxon>Spermatophyta</taxon>
        <taxon>Magnoliopsida</taxon>
        <taxon>eudicotyledons</taxon>
        <taxon>Gunneridae</taxon>
        <taxon>Pentapetalae</taxon>
        <taxon>asterids</taxon>
        <taxon>campanulids</taxon>
        <taxon>Asterales</taxon>
        <taxon>Asteraceae</taxon>
        <taxon>Asteroideae</taxon>
        <taxon>Anthemideae</taxon>
        <taxon>Anthemidinae</taxon>
        <taxon>Tanacetum</taxon>
    </lineage>
</organism>
<feature type="coiled-coil region" evidence="1">
    <location>
        <begin position="146"/>
        <end position="173"/>
    </location>
</feature>
<protein>
    <recommendedName>
        <fullName evidence="3">Eukaryotic translation initiation factor 3 subunit G N-terminal domain-containing protein</fullName>
    </recommendedName>
</protein>
<evidence type="ECO:0000256" key="1">
    <source>
        <dbReference type="SAM" id="Coils"/>
    </source>
</evidence>
<evidence type="ECO:0000259" key="3">
    <source>
        <dbReference type="Pfam" id="PF12353"/>
    </source>
</evidence>
<reference evidence="4" key="1">
    <citation type="journal article" date="2019" name="Sci. Rep.">
        <title>Draft genome of Tanacetum cinerariifolium, the natural source of mosquito coil.</title>
        <authorList>
            <person name="Yamashiro T."/>
            <person name="Shiraishi A."/>
            <person name="Satake H."/>
            <person name="Nakayama K."/>
        </authorList>
    </citation>
    <scope>NUCLEOTIDE SEQUENCE</scope>
</reference>
<dbReference type="AlphaFoldDB" id="A0A6L2NUW8"/>
<comment type="caution">
    <text evidence="4">The sequence shown here is derived from an EMBL/GenBank/DDBJ whole genome shotgun (WGS) entry which is preliminary data.</text>
</comment>
<proteinExistence type="predicted"/>
<accession>A0A6L2NUW8</accession>
<feature type="domain" description="Eukaryotic translation initiation factor 3 subunit G N-terminal" evidence="3">
    <location>
        <begin position="110"/>
        <end position="190"/>
    </location>
</feature>
<evidence type="ECO:0000313" key="4">
    <source>
        <dbReference type="EMBL" id="GEU88405.1"/>
    </source>
</evidence>
<evidence type="ECO:0000256" key="2">
    <source>
        <dbReference type="SAM" id="MobiDB-lite"/>
    </source>
</evidence>
<feature type="compositionally biased region" description="Acidic residues" evidence="2">
    <location>
        <begin position="457"/>
        <end position="491"/>
    </location>
</feature>
<dbReference type="PANTHER" id="PTHR33067">
    <property type="entry name" value="RNA-DIRECTED DNA POLYMERASE-RELATED"/>
    <property type="match status" value="1"/>
</dbReference>